<feature type="domain" description="POP1 C-terminal" evidence="2">
    <location>
        <begin position="24"/>
        <end position="77"/>
    </location>
</feature>
<dbReference type="Pfam" id="PF22770">
    <property type="entry name" value="POP1_C"/>
    <property type="match status" value="1"/>
</dbReference>
<protein>
    <recommendedName>
        <fullName evidence="2">POP1 C-terminal domain-containing protein</fullName>
    </recommendedName>
</protein>
<feature type="region of interest" description="Disordered" evidence="1">
    <location>
        <begin position="55"/>
        <end position="85"/>
    </location>
</feature>
<organism evidence="3 4">
    <name type="scientific">Trichostrongylus colubriformis</name>
    <name type="common">Black scour worm</name>
    <dbReference type="NCBI Taxonomy" id="6319"/>
    <lineage>
        <taxon>Eukaryota</taxon>
        <taxon>Metazoa</taxon>
        <taxon>Ecdysozoa</taxon>
        <taxon>Nematoda</taxon>
        <taxon>Chromadorea</taxon>
        <taxon>Rhabditida</taxon>
        <taxon>Rhabditina</taxon>
        <taxon>Rhabditomorpha</taxon>
        <taxon>Strongyloidea</taxon>
        <taxon>Trichostrongylidae</taxon>
        <taxon>Trichostrongylus</taxon>
    </lineage>
</organism>
<keyword evidence="4" id="KW-1185">Reference proteome</keyword>
<reference evidence="3 4" key="1">
    <citation type="submission" date="2019-10" db="EMBL/GenBank/DDBJ databases">
        <title>Assembly and Annotation for the nematode Trichostrongylus colubriformis.</title>
        <authorList>
            <person name="Martin J."/>
        </authorList>
    </citation>
    <scope>NUCLEOTIDE SEQUENCE [LARGE SCALE GENOMIC DNA]</scope>
    <source>
        <strain evidence="3">G859</strain>
        <tissue evidence="3">Whole worm</tissue>
    </source>
</reference>
<evidence type="ECO:0000313" key="4">
    <source>
        <dbReference type="Proteomes" id="UP001331761"/>
    </source>
</evidence>
<name>A0AAN8IKV7_TRICO</name>
<feature type="compositionally biased region" description="Basic and acidic residues" evidence="1">
    <location>
        <begin position="66"/>
        <end position="85"/>
    </location>
</feature>
<proteinExistence type="predicted"/>
<dbReference type="Proteomes" id="UP001331761">
    <property type="component" value="Unassembled WGS sequence"/>
</dbReference>
<dbReference type="EMBL" id="WIXE01014440">
    <property type="protein sequence ID" value="KAK5974298.1"/>
    <property type="molecule type" value="Genomic_DNA"/>
</dbReference>
<accession>A0AAN8IKV7</accession>
<dbReference type="InterPro" id="IPR055079">
    <property type="entry name" value="POP1_C"/>
</dbReference>
<evidence type="ECO:0000259" key="2">
    <source>
        <dbReference type="Pfam" id="PF22770"/>
    </source>
</evidence>
<comment type="caution">
    <text evidence="3">The sequence shown here is derived from an EMBL/GenBank/DDBJ whole genome shotgun (WGS) entry which is preliminary data.</text>
</comment>
<sequence>MSLSRWMEGKEKAPAELLTTHAGALVAVELQCIARGKPRRYGIVCLPTMDDLNRIKNRHKSGPVKIEQEPRGSHEKTEEKPVEVE</sequence>
<evidence type="ECO:0000256" key="1">
    <source>
        <dbReference type="SAM" id="MobiDB-lite"/>
    </source>
</evidence>
<gene>
    <name evidence="3" type="ORF">GCK32_010850</name>
</gene>
<feature type="non-terminal residue" evidence="3">
    <location>
        <position position="85"/>
    </location>
</feature>
<dbReference type="AlphaFoldDB" id="A0AAN8IKV7"/>
<evidence type="ECO:0000313" key="3">
    <source>
        <dbReference type="EMBL" id="KAK5974298.1"/>
    </source>
</evidence>